<dbReference type="NCBIfam" id="TIGR01131">
    <property type="entry name" value="ATP_synt_6_or_A"/>
    <property type="match status" value="1"/>
</dbReference>
<evidence type="ECO:0000256" key="5">
    <source>
        <dbReference type="ARBA" id="ARBA00022547"/>
    </source>
</evidence>
<dbReference type="AlphaFoldDB" id="A0A9E9LLG5"/>
<name>A0A9E9LLG5_9BURK</name>
<feature type="transmembrane region" description="Helical" evidence="12">
    <location>
        <begin position="246"/>
        <end position="272"/>
    </location>
</feature>
<reference evidence="15" key="1">
    <citation type="journal article" date="2022" name="Front. Microbiol.">
        <title>New perspectives on an old grouping: The genomic and phenotypic variability of Oxalobacter formigenes and the implications for calcium oxalate stone prevention.</title>
        <authorList>
            <person name="Chmiel J.A."/>
            <person name="Carr C."/>
            <person name="Stuivenberg G.A."/>
            <person name="Venema R."/>
            <person name="Chanyi R.M."/>
            <person name="Al K.F."/>
            <person name="Giguere D."/>
            <person name="Say H."/>
            <person name="Akouris P.P."/>
            <person name="Dominguez Romero S.A."/>
            <person name="Kwong A."/>
            <person name="Tai V."/>
            <person name="Koval S.F."/>
            <person name="Razvi H."/>
            <person name="Bjazevic J."/>
            <person name="Burton J.P."/>
        </authorList>
    </citation>
    <scope>NUCLEOTIDE SEQUENCE</scope>
    <source>
        <strain evidence="15">HOxNP-1</strain>
    </source>
</reference>
<evidence type="ECO:0000313" key="15">
    <source>
        <dbReference type="EMBL" id="WAV97224.1"/>
    </source>
</evidence>
<organism evidence="14">
    <name type="scientific">Oxalobacter aliiformigenes</name>
    <dbReference type="NCBI Taxonomy" id="2946593"/>
    <lineage>
        <taxon>Bacteria</taxon>
        <taxon>Pseudomonadati</taxon>
        <taxon>Pseudomonadota</taxon>
        <taxon>Betaproteobacteria</taxon>
        <taxon>Burkholderiales</taxon>
        <taxon>Oxalobacteraceae</taxon>
        <taxon>Oxalobacter</taxon>
    </lineage>
</organism>
<dbReference type="Gene3D" id="1.20.120.220">
    <property type="entry name" value="ATP synthase, F0 complex, subunit A"/>
    <property type="match status" value="1"/>
</dbReference>
<dbReference type="SUPFAM" id="SSF81336">
    <property type="entry name" value="F1F0 ATP synthase subunit A"/>
    <property type="match status" value="1"/>
</dbReference>
<dbReference type="InterPro" id="IPR045082">
    <property type="entry name" value="ATP_syn_F0_a_bact/chloroplast"/>
</dbReference>
<evidence type="ECO:0000256" key="2">
    <source>
        <dbReference type="ARBA" id="ARBA00006810"/>
    </source>
</evidence>
<dbReference type="FunFam" id="1.20.120.220:FF:000002">
    <property type="entry name" value="ATP synthase subunit a"/>
    <property type="match status" value="1"/>
</dbReference>
<evidence type="ECO:0000256" key="6">
    <source>
        <dbReference type="ARBA" id="ARBA00022692"/>
    </source>
</evidence>
<feature type="transmembrane region" description="Helical" evidence="12">
    <location>
        <begin position="39"/>
        <end position="57"/>
    </location>
</feature>
<keyword evidence="5 12" id="KW-0138">CF(0)</keyword>
<keyword evidence="16" id="KW-1185">Reference proteome</keyword>
<evidence type="ECO:0000256" key="9">
    <source>
        <dbReference type="ARBA" id="ARBA00023065"/>
    </source>
</evidence>
<accession>A0A9E9LLG5</accession>
<dbReference type="HAMAP" id="MF_01393">
    <property type="entry name" value="ATP_synth_a_bact"/>
    <property type="match status" value="1"/>
</dbReference>
<dbReference type="Proteomes" id="UP001164794">
    <property type="component" value="Chromosome"/>
</dbReference>
<keyword evidence="8 12" id="KW-1133">Transmembrane helix</keyword>
<dbReference type="InterPro" id="IPR023011">
    <property type="entry name" value="ATP_synth_F0_asu_AS"/>
</dbReference>
<evidence type="ECO:0000256" key="10">
    <source>
        <dbReference type="ARBA" id="ARBA00023136"/>
    </source>
</evidence>
<evidence type="ECO:0000256" key="12">
    <source>
        <dbReference type="HAMAP-Rule" id="MF_01393"/>
    </source>
</evidence>
<evidence type="ECO:0000313" key="14">
    <source>
        <dbReference type="EMBL" id="WAV91448.1"/>
    </source>
</evidence>
<gene>
    <name evidence="12 14" type="primary">atpB</name>
    <name evidence="15" type="ORF">NB645_00200</name>
    <name evidence="14" type="ORF">NB646_01385</name>
</gene>
<reference evidence="14" key="2">
    <citation type="journal article" date="2022" name="Front. Microbiol.">
        <title>New perspectives on an old grouping: The genomic and phenotypic variability of Oxalobacter formigenes and the implications for calcium oxalate stone prevention.</title>
        <authorList>
            <person name="Chmiel J.A."/>
            <person name="Carr C."/>
            <person name="Stuivenberg G.A."/>
            <person name="Venema R."/>
            <person name="Chanyi R.M."/>
            <person name="Al K.F."/>
            <person name="Giguere D."/>
            <person name="Say H."/>
            <person name="Akouris P.P."/>
            <person name="Dominguez Romero S.A."/>
            <person name="Kwong A."/>
            <person name="Tai V."/>
            <person name="Koval S.F."/>
            <person name="Razvi H."/>
            <person name="Bjazevic J."/>
            <person name="Burton J.P."/>
        </authorList>
    </citation>
    <scope>NUCLEOTIDE SEQUENCE</scope>
    <source>
        <strain evidence="14">OxK</strain>
    </source>
</reference>
<dbReference type="PROSITE" id="PS00449">
    <property type="entry name" value="ATPASE_A"/>
    <property type="match status" value="1"/>
</dbReference>
<feature type="transmembrane region" description="Helical" evidence="12">
    <location>
        <begin position="93"/>
        <end position="114"/>
    </location>
</feature>
<dbReference type="EMBL" id="CP098251">
    <property type="protein sequence ID" value="WAV91448.1"/>
    <property type="molecule type" value="Genomic_DNA"/>
</dbReference>
<evidence type="ECO:0000256" key="11">
    <source>
        <dbReference type="ARBA" id="ARBA00023310"/>
    </source>
</evidence>
<proteinExistence type="inferred from homology"/>
<comment type="function">
    <text evidence="12 13">Key component of the proton channel; it plays a direct role in the translocation of protons across the membrane.</text>
</comment>
<dbReference type="Pfam" id="PF00119">
    <property type="entry name" value="ATP-synt_A"/>
    <property type="match status" value="1"/>
</dbReference>
<dbReference type="EMBL" id="CP098248">
    <property type="protein sequence ID" value="WAV97224.1"/>
    <property type="molecule type" value="Genomic_DNA"/>
</dbReference>
<dbReference type="PANTHER" id="PTHR42823">
    <property type="entry name" value="ATP SYNTHASE SUBUNIT A, CHLOROPLASTIC"/>
    <property type="match status" value="1"/>
</dbReference>
<evidence type="ECO:0000256" key="8">
    <source>
        <dbReference type="ARBA" id="ARBA00022989"/>
    </source>
</evidence>
<feature type="transmembrane region" description="Helical" evidence="12">
    <location>
        <begin position="174"/>
        <end position="196"/>
    </location>
</feature>
<dbReference type="CDD" id="cd00310">
    <property type="entry name" value="ATP-synt_Fo_a_6"/>
    <property type="match status" value="1"/>
</dbReference>
<dbReference type="NCBIfam" id="NF004477">
    <property type="entry name" value="PRK05815.1-1"/>
    <property type="match status" value="1"/>
</dbReference>
<dbReference type="InterPro" id="IPR000568">
    <property type="entry name" value="ATP_synth_F0_asu"/>
</dbReference>
<keyword evidence="4 12" id="KW-1003">Cell membrane</keyword>
<evidence type="ECO:0000256" key="4">
    <source>
        <dbReference type="ARBA" id="ARBA00022475"/>
    </source>
</evidence>
<evidence type="ECO:0000256" key="13">
    <source>
        <dbReference type="RuleBase" id="RU000483"/>
    </source>
</evidence>
<evidence type="ECO:0000313" key="16">
    <source>
        <dbReference type="Proteomes" id="UP001164794"/>
    </source>
</evidence>
<comment type="similarity">
    <text evidence="2 12 13">Belongs to the ATPase A chain family.</text>
</comment>
<evidence type="ECO:0000256" key="1">
    <source>
        <dbReference type="ARBA" id="ARBA00004141"/>
    </source>
</evidence>
<dbReference type="PANTHER" id="PTHR42823:SF3">
    <property type="entry name" value="ATP SYNTHASE SUBUNIT A, CHLOROPLASTIC"/>
    <property type="match status" value="1"/>
</dbReference>
<dbReference type="GO" id="GO:0005886">
    <property type="term" value="C:plasma membrane"/>
    <property type="evidence" value="ECO:0007669"/>
    <property type="project" value="UniProtKB-SubCell"/>
</dbReference>
<keyword evidence="9 12" id="KW-0406">Ion transport</keyword>
<comment type="subcellular location">
    <subcellularLocation>
        <location evidence="12 13">Cell membrane</location>
        <topology evidence="12 13">Multi-pass membrane protein</topology>
    </subcellularLocation>
    <subcellularLocation>
        <location evidence="1">Membrane</location>
        <topology evidence="1">Multi-pass membrane protein</topology>
    </subcellularLocation>
</comment>
<evidence type="ECO:0000256" key="3">
    <source>
        <dbReference type="ARBA" id="ARBA00022448"/>
    </source>
</evidence>
<dbReference type="GO" id="GO:0042777">
    <property type="term" value="P:proton motive force-driven plasma membrane ATP synthesis"/>
    <property type="evidence" value="ECO:0007669"/>
    <property type="project" value="TreeGrafter"/>
</dbReference>
<dbReference type="RefSeq" id="WP_269264693.1">
    <property type="nucleotide sequence ID" value="NZ_CP098248.1"/>
</dbReference>
<dbReference type="GO" id="GO:0046933">
    <property type="term" value="F:proton-transporting ATP synthase activity, rotational mechanism"/>
    <property type="evidence" value="ECO:0007669"/>
    <property type="project" value="UniProtKB-UniRule"/>
</dbReference>
<keyword evidence="7 12" id="KW-0375">Hydrogen ion transport</keyword>
<protein>
    <recommendedName>
        <fullName evidence="12 13">ATP synthase subunit a</fullName>
    </recommendedName>
    <alternativeName>
        <fullName evidence="12">ATP synthase F0 sector subunit a</fullName>
    </alternativeName>
    <alternativeName>
        <fullName evidence="12">F-ATPase subunit 6</fullName>
    </alternativeName>
</protein>
<sequence>MDTQHAPTLAEYITHHLKNLGTSHQEKIIDFSIINVDTVFWSIFCGVVACLVMFIVAKKATSGVPGRVQSAVEMLVEMVDNQAKAQIHGDRRFIAPLALTIFIWIALMNCLDFIPVDLFSQIFAWTGLDVHLPYHRLVPTSDLNAPVGIALCVIVMSIYYGLKIKGIKGFFHELFCAPFGPLMFPANILLNIIEYLARFISLSMRLWGNMYAGELIFLMIAILGSYAALSLGGSLFFIGHVIAGSVWAIFHILVVFLQAFIFMMLTLVYLGLAHESH</sequence>
<evidence type="ECO:0000256" key="7">
    <source>
        <dbReference type="ARBA" id="ARBA00022781"/>
    </source>
</evidence>
<keyword evidence="6 12" id="KW-0812">Transmembrane</keyword>
<feature type="transmembrane region" description="Helical" evidence="12">
    <location>
        <begin position="216"/>
        <end position="239"/>
    </location>
</feature>
<keyword evidence="10 12" id="KW-0472">Membrane</keyword>
<dbReference type="GO" id="GO:0045259">
    <property type="term" value="C:proton-transporting ATP synthase complex"/>
    <property type="evidence" value="ECO:0007669"/>
    <property type="project" value="UniProtKB-KW"/>
</dbReference>
<dbReference type="Proteomes" id="UP001164819">
    <property type="component" value="Chromosome"/>
</dbReference>
<keyword evidence="3 12" id="KW-0813">Transport</keyword>
<feature type="transmembrane region" description="Helical" evidence="12">
    <location>
        <begin position="143"/>
        <end position="162"/>
    </location>
</feature>
<keyword evidence="11 12" id="KW-0066">ATP synthesis</keyword>
<dbReference type="InterPro" id="IPR035908">
    <property type="entry name" value="F0_ATP_A_sf"/>
</dbReference>